<protein>
    <submittedName>
        <fullName evidence="2">Spore coat protein</fullName>
    </submittedName>
</protein>
<evidence type="ECO:0000256" key="1">
    <source>
        <dbReference type="SAM" id="MobiDB-lite"/>
    </source>
</evidence>
<feature type="region of interest" description="Disordered" evidence="1">
    <location>
        <begin position="1"/>
        <end position="35"/>
    </location>
</feature>
<keyword evidence="2" id="KW-0167">Capsid protein</keyword>
<keyword evidence="3" id="KW-1185">Reference proteome</keyword>
<comment type="caution">
    <text evidence="2">The sequence shown here is derived from an EMBL/GenBank/DDBJ whole genome shotgun (WGS) entry which is preliminary data.</text>
</comment>
<proteinExistence type="predicted"/>
<dbReference type="Proteomes" id="UP000535491">
    <property type="component" value="Unassembled WGS sequence"/>
</dbReference>
<sequence length="119" mass="13954">MQQTYQQWQQSKANQASGTQQSAGLPKVKGPEMNDRDRINDCLALEKYLSYGYNVALNEAGNQQLFQMQFQMLNEIHQAQRDCYNLMKQKGWYKIDNADLNKVSQKAQQFANYRTQFPY</sequence>
<keyword evidence="2" id="KW-0946">Virion</keyword>
<name>A0A7W1WPU3_9BACL</name>
<feature type="compositionally biased region" description="Polar residues" evidence="1">
    <location>
        <begin position="1"/>
        <end position="23"/>
    </location>
</feature>
<gene>
    <name evidence="2" type="ORF">H1191_05250</name>
</gene>
<accession>A0A7W1WPU3</accession>
<reference evidence="2 3" key="1">
    <citation type="submission" date="2020-07" db="EMBL/GenBank/DDBJ databases">
        <authorList>
            <person name="Feng H."/>
        </authorList>
    </citation>
    <scope>NUCLEOTIDE SEQUENCE [LARGE SCALE GENOMIC DNA]</scope>
    <source>
        <strain evidence="3">s-10</strain>
    </source>
</reference>
<evidence type="ECO:0000313" key="3">
    <source>
        <dbReference type="Proteomes" id="UP000535491"/>
    </source>
</evidence>
<organism evidence="2 3">
    <name type="scientific">Paenactinomyces guangxiensis</name>
    <dbReference type="NCBI Taxonomy" id="1490290"/>
    <lineage>
        <taxon>Bacteria</taxon>
        <taxon>Bacillati</taxon>
        <taxon>Bacillota</taxon>
        <taxon>Bacilli</taxon>
        <taxon>Bacillales</taxon>
        <taxon>Thermoactinomycetaceae</taxon>
        <taxon>Paenactinomyces</taxon>
    </lineage>
</organism>
<evidence type="ECO:0000313" key="2">
    <source>
        <dbReference type="EMBL" id="MBA4493708.1"/>
    </source>
</evidence>
<dbReference type="EMBL" id="JACEIQ010000003">
    <property type="protein sequence ID" value="MBA4493708.1"/>
    <property type="molecule type" value="Genomic_DNA"/>
</dbReference>
<dbReference type="Pfam" id="PF07875">
    <property type="entry name" value="Coat_F"/>
    <property type="match status" value="1"/>
</dbReference>
<dbReference type="InterPro" id="IPR012851">
    <property type="entry name" value="Spore_coat_CotF-like"/>
</dbReference>
<dbReference type="AlphaFoldDB" id="A0A7W1WPU3"/>
<dbReference type="RefSeq" id="WP_181750944.1">
    <property type="nucleotide sequence ID" value="NZ_JACEIQ010000003.1"/>
</dbReference>